<keyword evidence="5" id="KW-1185">Reference proteome</keyword>
<dbReference type="AlphaFoldDB" id="A0A564ZFC5"/>
<feature type="domain" description="DUF6930" evidence="3">
    <location>
        <begin position="9"/>
        <end position="128"/>
    </location>
</feature>
<protein>
    <recommendedName>
        <fullName evidence="3">DUF6930 domain-containing protein</fullName>
    </recommendedName>
</protein>
<dbReference type="InterPro" id="IPR054216">
    <property type="entry name" value="DUF6930"/>
</dbReference>
<feature type="compositionally biased region" description="Basic residues" evidence="2">
    <location>
        <begin position="636"/>
        <end position="647"/>
    </location>
</feature>
<feature type="repeat" description="TPR" evidence="1">
    <location>
        <begin position="482"/>
        <end position="515"/>
    </location>
</feature>
<organism evidence="4 5">
    <name type="scientific">Candidatus Methylomirabilis lanthanidiphila</name>
    <dbReference type="NCBI Taxonomy" id="2211376"/>
    <lineage>
        <taxon>Bacteria</taxon>
        <taxon>Candidatus Methylomirabilota</taxon>
        <taxon>Candidatus Methylomirabilia</taxon>
        <taxon>Candidatus Methylomirabilales</taxon>
        <taxon>Candidatus Methylomirabilaceae</taxon>
        <taxon>Candidatus Methylomirabilis</taxon>
    </lineage>
</organism>
<reference evidence="4 5" key="1">
    <citation type="submission" date="2019-07" db="EMBL/GenBank/DDBJ databases">
        <authorList>
            <person name="Cremers G."/>
        </authorList>
    </citation>
    <scope>NUCLEOTIDE SEQUENCE [LARGE SCALE GENOMIC DNA]</scope>
</reference>
<evidence type="ECO:0000259" key="3">
    <source>
        <dbReference type="Pfam" id="PF22007"/>
    </source>
</evidence>
<accession>A0A564ZFC5</accession>
<proteinExistence type="predicted"/>
<keyword evidence="1" id="KW-0802">TPR repeat</keyword>
<feature type="region of interest" description="Disordered" evidence="2">
    <location>
        <begin position="625"/>
        <end position="647"/>
    </location>
</feature>
<dbReference type="SUPFAM" id="SSF48452">
    <property type="entry name" value="TPR-like"/>
    <property type="match status" value="1"/>
</dbReference>
<dbReference type="SMART" id="SM00028">
    <property type="entry name" value="TPR"/>
    <property type="match status" value="1"/>
</dbReference>
<gene>
    <name evidence="4" type="ORF">MELA_00405</name>
</gene>
<dbReference type="Gene3D" id="1.25.40.10">
    <property type="entry name" value="Tetratricopeptide repeat domain"/>
    <property type="match status" value="1"/>
</dbReference>
<name>A0A564ZFC5_9BACT</name>
<evidence type="ECO:0000256" key="1">
    <source>
        <dbReference type="PROSITE-ProRule" id="PRU00339"/>
    </source>
</evidence>
<dbReference type="Pfam" id="PF22007">
    <property type="entry name" value="DUF6930"/>
    <property type="match status" value="1"/>
</dbReference>
<evidence type="ECO:0000313" key="5">
    <source>
        <dbReference type="Proteomes" id="UP000334340"/>
    </source>
</evidence>
<evidence type="ECO:0000256" key="2">
    <source>
        <dbReference type="SAM" id="MobiDB-lite"/>
    </source>
</evidence>
<dbReference type="InterPro" id="IPR019734">
    <property type="entry name" value="TPR_rpt"/>
</dbReference>
<dbReference type="Proteomes" id="UP000334340">
    <property type="component" value="Unassembled WGS sequence"/>
</dbReference>
<evidence type="ECO:0000313" key="4">
    <source>
        <dbReference type="EMBL" id="VUZ84041.1"/>
    </source>
</evidence>
<sequence length="647" mass="71300">MSPVSPLLITRFMQLPRRPDEVWQGGLVRLPAWIEDGPDGRPYRPWAAIWISLRTGCVHMKMQPEAGMRDPGLALETLLELGLKKKLAGCRPARLDVANDEVGAYLVRALDDEQLTYTVSGDLGEVKQVLTLYRESMGGAPPLPDALDAPGVTIERMRAFGEAARRVYLAAPWRYLSDEDLIHIEAPTAARDLRHVTVLGGAGQVCGLGFFETPEDFEAVQADPDPERFMHTRARWAVWYGSIDEMPFGDADLWEDHGLPVAADRAYPVAVRVGPDAAVARPDAKVLAYLEGLLLALADTSEGEIDKGRWSRQVRSDDGPQTFTLCIPALLEPLDAPPQAPRGGIPDRRIMERILAEMERFTAQSECTDPEEVNRVMQERFVGPFDAIPSTAATPLERAQDLMYRAVEARGRRRTQLARKALELSADCADAYVTLAEQAADPETARDLYAQGVAAGERALGPLAFEEGAGHFWGIVGTRPYMRARFGLAQCLKELGQVDDAIGHFQALLHLNPTDNQGVRDVLLPVLLAAGRDDEAGALLEQFGDDISATWTYGWALWTFRREGDSRVARDRLRAAVRANRYVPKYLTGKAGWPGPLPESYAFGSEEEAVLCADDLGDAWQATPGAEAWLTASTPKPKRTSRTRRSR</sequence>
<dbReference type="PROSITE" id="PS50005">
    <property type="entry name" value="TPR"/>
    <property type="match status" value="1"/>
</dbReference>
<dbReference type="InterPro" id="IPR011990">
    <property type="entry name" value="TPR-like_helical_dom_sf"/>
</dbReference>
<dbReference type="EMBL" id="CABIKM010000005">
    <property type="protein sequence ID" value="VUZ84041.1"/>
    <property type="molecule type" value="Genomic_DNA"/>
</dbReference>